<sequence>MKLELLHCHPPEGPASGRPSLLFVHGSYCGAWVWAEHFMPFFARRGWSSHAVSLRGHGESEGGFNYASLADYVTDIHSAMAHVGGEVILVGHSLGGLLVQHCLAGDERVRAAVLMASVPPSGLMSSALHLSLFSPDVCLQFGLLQALGPSAVKGEVIRRAFFASSTPDDAVAHLLPRLQRESHRICVELLNPVRPSLPLGEWRPDILVLGGDRDVLVPAAALMETATYFDADLSVLTGAPHGLMLDDCWWQATAERTLSWLDSKGL</sequence>
<dbReference type="OrthoDB" id="9814966at2"/>
<keyword evidence="3" id="KW-1185">Reference proteome</keyword>
<dbReference type="InterPro" id="IPR029058">
    <property type="entry name" value="AB_hydrolase_fold"/>
</dbReference>
<dbReference type="Proteomes" id="UP000011744">
    <property type="component" value="Unassembled WGS sequence"/>
</dbReference>
<keyword evidence="2" id="KW-0378">Hydrolase</keyword>
<dbReference type="GO" id="GO:0052689">
    <property type="term" value="F:carboxylic ester hydrolase activity"/>
    <property type="evidence" value="ECO:0007669"/>
    <property type="project" value="TreeGrafter"/>
</dbReference>
<dbReference type="eggNOG" id="COG1073">
    <property type="taxonomic scope" value="Bacteria"/>
</dbReference>
<evidence type="ECO:0000313" key="2">
    <source>
        <dbReference type="EMBL" id="EME68474.1"/>
    </source>
</evidence>
<dbReference type="GO" id="GO:0006654">
    <property type="term" value="P:phosphatidic acid biosynthetic process"/>
    <property type="evidence" value="ECO:0007669"/>
    <property type="project" value="TreeGrafter"/>
</dbReference>
<gene>
    <name evidence="2" type="ORF">H261_18255</name>
</gene>
<dbReference type="EMBL" id="AONQ01000064">
    <property type="protein sequence ID" value="EME68474.1"/>
    <property type="molecule type" value="Genomic_DNA"/>
</dbReference>
<comment type="caution">
    <text evidence="2">The sequence shown here is derived from an EMBL/GenBank/DDBJ whole genome shotgun (WGS) entry which is preliminary data.</text>
</comment>
<dbReference type="RefSeq" id="WP_008620402.1">
    <property type="nucleotide sequence ID" value="NZ_AONQ01000064.1"/>
</dbReference>
<dbReference type="PANTHER" id="PTHR42886:SF42">
    <property type="entry name" value="ALPHA_BETA-HYDROLASES SUPERFAMILY PROTEIN"/>
    <property type="match status" value="1"/>
</dbReference>
<dbReference type="GO" id="GO:0042171">
    <property type="term" value="F:lysophosphatidic acid acyltransferase activity"/>
    <property type="evidence" value="ECO:0007669"/>
    <property type="project" value="TreeGrafter"/>
</dbReference>
<dbReference type="GO" id="GO:0055088">
    <property type="term" value="P:lipid homeostasis"/>
    <property type="evidence" value="ECO:0007669"/>
    <property type="project" value="TreeGrafter"/>
</dbReference>
<dbReference type="SUPFAM" id="SSF53474">
    <property type="entry name" value="alpha/beta-Hydrolases"/>
    <property type="match status" value="1"/>
</dbReference>
<dbReference type="Gene3D" id="3.40.50.1820">
    <property type="entry name" value="alpha/beta hydrolase"/>
    <property type="match status" value="1"/>
</dbReference>
<accession>M3A7L0</accession>
<protein>
    <submittedName>
        <fullName evidence="2">Hydrolase or acyltransferase</fullName>
    </submittedName>
</protein>
<dbReference type="PANTHER" id="PTHR42886">
    <property type="entry name" value="RE40534P-RELATED"/>
    <property type="match status" value="1"/>
</dbReference>
<evidence type="ECO:0000259" key="1">
    <source>
        <dbReference type="Pfam" id="PF12697"/>
    </source>
</evidence>
<reference evidence="2 3" key="1">
    <citation type="journal article" date="2014" name="Genome Announc.">
        <title>Draft Genome Sequence of Magnetospirillum sp. Strain SO-1, a Freshwater Magnetotactic Bacterium Isolated from the Ol'khovka River, Russia.</title>
        <authorList>
            <person name="Grouzdev D.S."/>
            <person name="Dziuba M.V."/>
            <person name="Sukhacheva M.S."/>
            <person name="Mardanov A.V."/>
            <person name="Beletskiy A.V."/>
            <person name="Kuznetsov B.B."/>
            <person name="Skryabin K.G."/>
        </authorList>
    </citation>
    <scope>NUCLEOTIDE SEQUENCE [LARGE SCALE GENOMIC DNA]</scope>
    <source>
        <strain evidence="2 3">SO-1</strain>
    </source>
</reference>
<feature type="domain" description="AB hydrolase-1" evidence="1">
    <location>
        <begin position="21"/>
        <end position="254"/>
    </location>
</feature>
<proteinExistence type="predicted"/>
<name>M3A7L0_9PROT</name>
<dbReference type="STRING" id="1244869.H261_18255"/>
<keyword evidence="2" id="KW-0012">Acyltransferase</keyword>
<organism evidence="2 3">
    <name type="scientific">Paramagnetospirillum caucaseum</name>
    <dbReference type="NCBI Taxonomy" id="1244869"/>
    <lineage>
        <taxon>Bacteria</taxon>
        <taxon>Pseudomonadati</taxon>
        <taxon>Pseudomonadota</taxon>
        <taxon>Alphaproteobacteria</taxon>
        <taxon>Rhodospirillales</taxon>
        <taxon>Magnetospirillaceae</taxon>
        <taxon>Paramagnetospirillum</taxon>
    </lineage>
</organism>
<dbReference type="AlphaFoldDB" id="M3A7L0"/>
<dbReference type="Pfam" id="PF12697">
    <property type="entry name" value="Abhydrolase_6"/>
    <property type="match status" value="1"/>
</dbReference>
<keyword evidence="2" id="KW-0808">Transferase</keyword>
<dbReference type="InterPro" id="IPR000073">
    <property type="entry name" value="AB_hydrolase_1"/>
</dbReference>
<dbReference type="PATRIC" id="fig|1244869.3.peg.3650"/>
<evidence type="ECO:0000313" key="3">
    <source>
        <dbReference type="Proteomes" id="UP000011744"/>
    </source>
</evidence>